<gene>
    <name evidence="1" type="ORF">VA599_06070</name>
</gene>
<dbReference type="RefSeq" id="WP_346787945.1">
    <property type="nucleotide sequence ID" value="NZ_JAYFSJ010000003.1"/>
</dbReference>
<evidence type="ECO:0000313" key="2">
    <source>
        <dbReference type="Proteomes" id="UP001405405"/>
    </source>
</evidence>
<organism evidence="1 2">
    <name type="scientific">Chromobacterium indicum</name>
    <dbReference type="NCBI Taxonomy" id="3110228"/>
    <lineage>
        <taxon>Bacteria</taxon>
        <taxon>Pseudomonadati</taxon>
        <taxon>Pseudomonadota</taxon>
        <taxon>Betaproteobacteria</taxon>
        <taxon>Neisseriales</taxon>
        <taxon>Chromobacteriaceae</taxon>
        <taxon>Chromobacterium</taxon>
    </lineage>
</organism>
<name>A0ABV0CGZ5_9NEIS</name>
<keyword evidence="2" id="KW-1185">Reference proteome</keyword>
<evidence type="ECO:0000313" key="1">
    <source>
        <dbReference type="EMBL" id="MEN7430306.1"/>
    </source>
</evidence>
<protein>
    <submittedName>
        <fullName evidence="1">Uncharacterized protein</fullName>
    </submittedName>
</protein>
<dbReference type="Proteomes" id="UP001405405">
    <property type="component" value="Unassembled WGS sequence"/>
</dbReference>
<reference evidence="1 2" key="1">
    <citation type="submission" date="2023-12" db="EMBL/GenBank/DDBJ databases">
        <title>Chromobacterium sp. strain TRC.1.1.SA producing antimicrobial pigment.</title>
        <authorList>
            <person name="Verma N."/>
            <person name="Choksket S."/>
            <person name="Pinnaka A.K."/>
            <person name="Korpole S."/>
        </authorList>
    </citation>
    <scope>NUCLEOTIDE SEQUENCE [LARGE SCALE GENOMIC DNA]</scope>
    <source>
        <strain evidence="1 2">TRC1.1.SA</strain>
    </source>
</reference>
<dbReference type="EMBL" id="JAYFSJ010000003">
    <property type="protein sequence ID" value="MEN7430306.1"/>
    <property type="molecule type" value="Genomic_DNA"/>
</dbReference>
<accession>A0ABV0CGZ5</accession>
<proteinExistence type="predicted"/>
<comment type="caution">
    <text evidence="1">The sequence shown here is derived from an EMBL/GenBank/DDBJ whole genome shotgun (WGS) entry which is preliminary data.</text>
</comment>
<sequence length="117" mass="13037">MLGWWIIIAAQSPTELDASATTILAKWEVAPEGINWIVDLVEAGKAEQIKYGGYPNRYAVRATHALPVLADKLLSDTFPTTNDKMQPTWLKNVELHPDHIALCSPDQLLVIEAWDQS</sequence>